<dbReference type="GO" id="GO:0051287">
    <property type="term" value="F:NAD binding"/>
    <property type="evidence" value="ECO:0007669"/>
    <property type="project" value="InterPro"/>
</dbReference>
<dbReference type="InterPro" id="IPR006115">
    <property type="entry name" value="6PGDH_NADP-bd"/>
</dbReference>
<dbReference type="SUPFAM" id="SSF48179">
    <property type="entry name" value="6-phosphogluconate dehydrogenase C-terminal domain-like"/>
    <property type="match status" value="1"/>
</dbReference>
<dbReference type="InterPro" id="IPR006398">
    <property type="entry name" value="Tartro_sem_red"/>
</dbReference>
<dbReference type="Gene3D" id="1.10.1040.10">
    <property type="entry name" value="N-(1-d-carboxylethyl)-l-norvaline Dehydrogenase, domain 2"/>
    <property type="match status" value="1"/>
</dbReference>
<dbReference type="InterPro" id="IPR008927">
    <property type="entry name" value="6-PGluconate_DH-like_C_sf"/>
</dbReference>
<dbReference type="PIRSF" id="PIRSF000103">
    <property type="entry name" value="HIBADH"/>
    <property type="match status" value="1"/>
</dbReference>
<dbReference type="EC" id="1.1.1.60" evidence="7"/>
<organism evidence="6 8">
    <name type="scientific">Candidatus Colimorpha enterica</name>
    <dbReference type="NCBI Taxonomy" id="3083063"/>
    <lineage>
        <taxon>Bacteria</taxon>
        <taxon>Pseudomonadati</taxon>
        <taxon>Bacteroidota</taxon>
        <taxon>Bacteroidia</taxon>
        <taxon>Bacteroidales</taxon>
        <taxon>Candidatus Colimorpha</taxon>
    </lineage>
</organism>
<dbReference type="GO" id="GO:0046487">
    <property type="term" value="P:glyoxylate metabolic process"/>
    <property type="evidence" value="ECO:0007669"/>
    <property type="project" value="InterPro"/>
</dbReference>
<dbReference type="Pfam" id="PF14833">
    <property type="entry name" value="NAD_binding_11"/>
    <property type="match status" value="1"/>
</dbReference>
<dbReference type="InterPro" id="IPR013328">
    <property type="entry name" value="6PGD_dom2"/>
</dbReference>
<feature type="domain" description="6-phosphogluconate dehydrogenase NADP-binding" evidence="4">
    <location>
        <begin position="3"/>
        <end position="162"/>
    </location>
</feature>
<keyword evidence="2" id="KW-0520">NAD</keyword>
<evidence type="ECO:0000256" key="3">
    <source>
        <dbReference type="PIRSR" id="PIRSR000103-1"/>
    </source>
</evidence>
<dbReference type="SUPFAM" id="SSF51735">
    <property type="entry name" value="NAD(P)-binding Rossmann-fold domains"/>
    <property type="match status" value="1"/>
</dbReference>
<dbReference type="STRING" id="1263015.BN580_02224"/>
<evidence type="ECO:0000313" key="9">
    <source>
        <dbReference type="Proteomes" id="UP001139365"/>
    </source>
</evidence>
<dbReference type="PROSITE" id="PS00895">
    <property type="entry name" value="3_HYDROXYISOBUT_DH"/>
    <property type="match status" value="1"/>
</dbReference>
<dbReference type="Gene3D" id="3.40.50.720">
    <property type="entry name" value="NAD(P)-binding Rossmann-like Domain"/>
    <property type="match status" value="1"/>
</dbReference>
<evidence type="ECO:0000256" key="2">
    <source>
        <dbReference type="ARBA" id="ARBA00023027"/>
    </source>
</evidence>
<dbReference type="NCBIfam" id="NF008592">
    <property type="entry name" value="PRK11559.1"/>
    <property type="match status" value="1"/>
</dbReference>
<dbReference type="Pfam" id="PF03446">
    <property type="entry name" value="NAD_binding_2"/>
    <property type="match status" value="1"/>
</dbReference>
<proteinExistence type="predicted"/>
<dbReference type="FunFam" id="3.40.50.720:FF:000071">
    <property type="entry name" value="2-hydroxy-3-oxopropionate reductase"/>
    <property type="match status" value="1"/>
</dbReference>
<evidence type="ECO:0000313" key="8">
    <source>
        <dbReference type="Proteomes" id="UP000017938"/>
    </source>
</evidence>
<dbReference type="PANTHER" id="PTHR43060">
    <property type="entry name" value="3-HYDROXYISOBUTYRATE DEHYDROGENASE-LIKE 1, MITOCHONDRIAL-RELATED"/>
    <property type="match status" value="1"/>
</dbReference>
<name>R6U3T4_9BACT</name>
<dbReference type="InterPro" id="IPR029154">
    <property type="entry name" value="HIBADH-like_NADP-bd"/>
</dbReference>
<dbReference type="AlphaFoldDB" id="R6U3T4"/>
<dbReference type="GO" id="GO:0008679">
    <property type="term" value="F:2-hydroxy-3-oxopropionate reductase activity"/>
    <property type="evidence" value="ECO:0007669"/>
    <property type="project" value="UniProtKB-EC"/>
</dbReference>
<dbReference type="Proteomes" id="UP001139365">
    <property type="component" value="Unassembled WGS sequence"/>
</dbReference>
<protein>
    <submittedName>
        <fullName evidence="6">2-hydroxy-3-oxopropionate reductase</fullName>
        <ecNumber evidence="7">1.1.1.60</ecNumber>
    </submittedName>
</protein>
<keyword evidence="1 7" id="KW-0560">Oxidoreductase</keyword>
<evidence type="ECO:0000259" key="5">
    <source>
        <dbReference type="Pfam" id="PF14833"/>
    </source>
</evidence>
<comment type="caution">
    <text evidence="6">The sequence shown here is derived from an EMBL/GenBank/DDBJ whole genome shotgun (WGS) entry which is preliminary data.</text>
</comment>
<dbReference type="InterPro" id="IPR036291">
    <property type="entry name" value="NAD(P)-bd_dom_sf"/>
</dbReference>
<reference evidence="7 9" key="2">
    <citation type="submission" date="2022-03" db="EMBL/GenBank/DDBJ databases">
        <title>Metagenome-assembled genomes from swine fecal metagenomes.</title>
        <authorList>
            <person name="Holman D.B."/>
            <person name="Kommadath A."/>
        </authorList>
    </citation>
    <scope>NUCLEOTIDE SEQUENCE [LARGE SCALE GENOMIC DNA]</scope>
    <source>
        <strain evidence="7">SUG147</strain>
    </source>
</reference>
<evidence type="ECO:0000256" key="1">
    <source>
        <dbReference type="ARBA" id="ARBA00023002"/>
    </source>
</evidence>
<dbReference type="GO" id="GO:0046395">
    <property type="term" value="P:carboxylic acid catabolic process"/>
    <property type="evidence" value="ECO:0007669"/>
    <property type="project" value="UniProtKB-ARBA"/>
</dbReference>
<dbReference type="NCBIfam" id="TIGR01505">
    <property type="entry name" value="tartro_sem_red"/>
    <property type="match status" value="1"/>
</dbReference>
<reference evidence="6" key="1">
    <citation type="submission" date="2012-11" db="EMBL/GenBank/DDBJ databases">
        <title>Dependencies among metagenomic species, viruses, plasmids and units of genetic variation.</title>
        <authorList>
            <person name="Nielsen H.B."/>
            <person name="Almeida M."/>
            <person name="Juncker A.S."/>
            <person name="Rasmussen S."/>
            <person name="Li J."/>
            <person name="Sunagawa S."/>
            <person name="Plichta D."/>
            <person name="Gautier L."/>
            <person name="Le Chatelier E."/>
            <person name="Peletier E."/>
            <person name="Bonde I."/>
            <person name="Nielsen T."/>
            <person name="Manichanh C."/>
            <person name="Arumugam M."/>
            <person name="Batto J."/>
            <person name="Santos M.B.Q.D."/>
            <person name="Blom N."/>
            <person name="Borruel N."/>
            <person name="Burgdorf K.S."/>
            <person name="Boumezbeur F."/>
            <person name="Casellas F."/>
            <person name="Dore J."/>
            <person name="Guarner F."/>
            <person name="Hansen T."/>
            <person name="Hildebrand F."/>
            <person name="Kaas R.S."/>
            <person name="Kennedy S."/>
            <person name="Kristiansen K."/>
            <person name="Kultima J.R."/>
            <person name="Leonard P."/>
            <person name="Levenez F."/>
            <person name="Lund O."/>
            <person name="Moumen B."/>
            <person name="Le Paslier D."/>
            <person name="Pons N."/>
            <person name="Pedersen O."/>
            <person name="Prifti E."/>
            <person name="Qin J."/>
            <person name="Raes J."/>
            <person name="Tap J."/>
            <person name="Tims S."/>
            <person name="Ussery D.W."/>
            <person name="Yamada T."/>
            <person name="MetaHit consortium"/>
            <person name="Renault P."/>
            <person name="Sicheritz-Ponten T."/>
            <person name="Bork P."/>
            <person name="Wang J."/>
            <person name="Brunak S."/>
            <person name="Ehrlich S.D."/>
        </authorList>
    </citation>
    <scope>NUCLEOTIDE SEQUENCE [LARGE SCALE GENOMIC DNA]</scope>
</reference>
<dbReference type="InterPro" id="IPR002204">
    <property type="entry name" value="3-OH-isobutyrate_DH-rel_CS"/>
</dbReference>
<accession>R6U3T4</accession>
<evidence type="ECO:0000313" key="6">
    <source>
        <dbReference type="EMBL" id="CDC76749.1"/>
    </source>
</evidence>
<dbReference type="Proteomes" id="UP000017938">
    <property type="component" value="Unassembled WGS sequence"/>
</dbReference>
<evidence type="ECO:0000313" key="7">
    <source>
        <dbReference type="EMBL" id="MCI5755030.1"/>
    </source>
</evidence>
<gene>
    <name evidence="7" type="primary">garR</name>
    <name evidence="6" type="ORF">BN580_02224</name>
    <name evidence="7" type="ORF">MR241_01905</name>
</gene>
<dbReference type="EMBL" id="JALEMU010000032">
    <property type="protein sequence ID" value="MCI5755030.1"/>
    <property type="molecule type" value="Genomic_DNA"/>
</dbReference>
<dbReference type="PANTHER" id="PTHR43060:SF3">
    <property type="entry name" value="2-HYDROXY-3-OXOPROPIONATE REDUCTASE"/>
    <property type="match status" value="1"/>
</dbReference>
<sequence length="298" mass="31472">MKKIGFIGLGIMGKPMSKNLIKAGYELTVYDINEAAVKELEEFGAKAAGSSKEAAEGNDVIITMVPNSPQVKEAVLGAGGVLEGAKKGAIIVDMSSINPIASKEVCAEVEKHGCYMIDAPVSGGEPKAVDGTLSVMCGGRKEIFDEVKDILGVMGGSVTYCGDIGAGNTTKLANQIIVAVNIAALSEALMLGKKAGVDPEAIYRAIRGGLAGSTVMDAKAPMMLDGNFKPGFRIALHIKDLNNVIEAGHKVGSPLPLTTSVMEMMQWLRAEGLDTLDHSAIVRYYEYLAHDEVRKEKD</sequence>
<dbReference type="InterPro" id="IPR015815">
    <property type="entry name" value="HIBADH-related"/>
</dbReference>
<evidence type="ECO:0000259" key="4">
    <source>
        <dbReference type="Pfam" id="PF03446"/>
    </source>
</evidence>
<dbReference type="EMBL" id="CBFW010000393">
    <property type="protein sequence ID" value="CDC76749.1"/>
    <property type="molecule type" value="Genomic_DNA"/>
</dbReference>
<dbReference type="GO" id="GO:0050661">
    <property type="term" value="F:NADP binding"/>
    <property type="evidence" value="ECO:0007669"/>
    <property type="project" value="InterPro"/>
</dbReference>
<feature type="active site" evidence="3">
    <location>
        <position position="171"/>
    </location>
</feature>
<feature type="domain" description="3-hydroxyisobutyrate dehydrogenase-like NAD-binding" evidence="5">
    <location>
        <begin position="165"/>
        <end position="285"/>
    </location>
</feature>